<dbReference type="Pfam" id="PF00005">
    <property type="entry name" value="ABC_tran"/>
    <property type="match status" value="1"/>
</dbReference>
<dbReference type="GO" id="GO:0005524">
    <property type="term" value="F:ATP binding"/>
    <property type="evidence" value="ECO:0007669"/>
    <property type="project" value="UniProtKB-KW"/>
</dbReference>
<dbReference type="InterPro" id="IPR003593">
    <property type="entry name" value="AAA+_ATPase"/>
</dbReference>
<evidence type="ECO:0000256" key="3">
    <source>
        <dbReference type="ARBA" id="ARBA00022448"/>
    </source>
</evidence>
<accession>A0A5B8FVF6</accession>
<evidence type="ECO:0000259" key="6">
    <source>
        <dbReference type="PROSITE" id="PS50893"/>
    </source>
</evidence>
<proteinExistence type="inferred from homology"/>
<feature type="domain" description="ABC transporter" evidence="6">
    <location>
        <begin position="9"/>
        <end position="258"/>
    </location>
</feature>
<evidence type="ECO:0000256" key="4">
    <source>
        <dbReference type="ARBA" id="ARBA00022741"/>
    </source>
</evidence>
<dbReference type="GO" id="GO:0016887">
    <property type="term" value="F:ATP hydrolysis activity"/>
    <property type="evidence" value="ECO:0007669"/>
    <property type="project" value="InterPro"/>
</dbReference>
<keyword evidence="5 7" id="KW-0067">ATP-binding</keyword>
<dbReference type="InterPro" id="IPR017871">
    <property type="entry name" value="ABC_transporter-like_CS"/>
</dbReference>
<dbReference type="GO" id="GO:0005886">
    <property type="term" value="C:plasma membrane"/>
    <property type="evidence" value="ECO:0007669"/>
    <property type="project" value="UniProtKB-SubCell"/>
</dbReference>
<keyword evidence="4" id="KW-0547">Nucleotide-binding</keyword>
<evidence type="ECO:0000256" key="5">
    <source>
        <dbReference type="ARBA" id="ARBA00022840"/>
    </source>
</evidence>
<sequence>MTGAPAPLLRVENLRVHFPLTGGFTGRRTGAVKAVDGVSLEIGPGETVALVGESGCGKSTAGNAILGLVRATGGRILFEGEDILAQNAPRQRALRRDMQVIFQDPVSALNPKLTVGRCIAEPLAIAGWPKAERAARVAELLGLVGLLPGHAQRYPNELSGGQRQRVVIARALALNPKLIICDEPVSALDVSIRSQIVNLLMSLQAELGLSYLFIAHDLSVVRHISDRVVVMYLGTVAEEGPTDALFDHPTHPYTEALLAAIPLPDPAAQRAKPPFALEGDLPSPALPPQGCPFVTRCPERGPDCATLRPVLADTGHGSRAACLMRLPAARPG</sequence>
<dbReference type="SMART" id="SM00382">
    <property type="entry name" value="AAA"/>
    <property type="match status" value="1"/>
</dbReference>
<comment type="subcellular location">
    <subcellularLocation>
        <location evidence="1">Cell inner membrane</location>
        <topology evidence="1">Peripheral membrane protein</topology>
    </subcellularLocation>
</comment>
<dbReference type="PANTHER" id="PTHR43776:SF7">
    <property type="entry name" value="D,D-DIPEPTIDE TRANSPORT ATP-BINDING PROTEIN DDPF-RELATED"/>
    <property type="match status" value="1"/>
</dbReference>
<dbReference type="FunFam" id="3.40.50.300:FF:000016">
    <property type="entry name" value="Oligopeptide ABC transporter ATP-binding component"/>
    <property type="match status" value="1"/>
</dbReference>
<evidence type="ECO:0000256" key="2">
    <source>
        <dbReference type="ARBA" id="ARBA00005417"/>
    </source>
</evidence>
<gene>
    <name evidence="7" type="ORF">FDP22_05815</name>
</gene>
<evidence type="ECO:0000256" key="1">
    <source>
        <dbReference type="ARBA" id="ARBA00004417"/>
    </source>
</evidence>
<dbReference type="PANTHER" id="PTHR43776">
    <property type="entry name" value="TRANSPORT ATP-BINDING PROTEIN"/>
    <property type="match status" value="1"/>
</dbReference>
<dbReference type="InterPro" id="IPR050319">
    <property type="entry name" value="ABC_transp_ATP-bind"/>
</dbReference>
<name>A0A5B8FVF6_9RHOB</name>
<dbReference type="PROSITE" id="PS50893">
    <property type="entry name" value="ABC_TRANSPORTER_2"/>
    <property type="match status" value="1"/>
</dbReference>
<comment type="similarity">
    <text evidence="2">Belongs to the ABC transporter superfamily.</text>
</comment>
<dbReference type="EMBL" id="CP040818">
    <property type="protein sequence ID" value="QDL91344.1"/>
    <property type="molecule type" value="Genomic_DNA"/>
</dbReference>
<keyword evidence="3" id="KW-0813">Transport</keyword>
<dbReference type="InterPro" id="IPR003439">
    <property type="entry name" value="ABC_transporter-like_ATP-bd"/>
</dbReference>
<dbReference type="InterPro" id="IPR027417">
    <property type="entry name" value="P-loop_NTPase"/>
</dbReference>
<dbReference type="RefSeq" id="WP_138575742.1">
    <property type="nucleotide sequence ID" value="NZ_CP040818.1"/>
</dbReference>
<organism evidence="7 8">
    <name type="scientific">Paroceanicella profunda</name>
    <dbReference type="NCBI Taxonomy" id="2579971"/>
    <lineage>
        <taxon>Bacteria</taxon>
        <taxon>Pseudomonadati</taxon>
        <taxon>Pseudomonadota</taxon>
        <taxon>Alphaproteobacteria</taxon>
        <taxon>Rhodobacterales</taxon>
        <taxon>Paracoccaceae</taxon>
        <taxon>Paroceanicella</taxon>
    </lineage>
</organism>
<dbReference type="Proteomes" id="UP000305888">
    <property type="component" value="Chromosome"/>
</dbReference>
<dbReference type="KEGG" id="ppru:FDP22_05815"/>
<dbReference type="PROSITE" id="PS00211">
    <property type="entry name" value="ABC_TRANSPORTER_1"/>
    <property type="match status" value="1"/>
</dbReference>
<reference evidence="7 8" key="1">
    <citation type="submission" date="2019-06" db="EMBL/GenBank/DDBJ databases">
        <title>Genome sequence of Rhodobacteraceae bacterium D4M1.</title>
        <authorList>
            <person name="Cao J."/>
        </authorList>
    </citation>
    <scope>NUCLEOTIDE SEQUENCE [LARGE SCALE GENOMIC DNA]</scope>
    <source>
        <strain evidence="7 8">D4M1</strain>
    </source>
</reference>
<dbReference type="CDD" id="cd03257">
    <property type="entry name" value="ABC_NikE_OppD_transporters"/>
    <property type="match status" value="1"/>
</dbReference>
<dbReference type="AlphaFoldDB" id="A0A5B8FVF6"/>
<dbReference type="SUPFAM" id="SSF52540">
    <property type="entry name" value="P-loop containing nucleoside triphosphate hydrolases"/>
    <property type="match status" value="1"/>
</dbReference>
<dbReference type="Gene3D" id="3.40.50.300">
    <property type="entry name" value="P-loop containing nucleotide triphosphate hydrolases"/>
    <property type="match status" value="1"/>
</dbReference>
<protein>
    <submittedName>
        <fullName evidence="7">ATP-binding cassette domain-containing protein</fullName>
    </submittedName>
</protein>
<dbReference type="Pfam" id="PF08352">
    <property type="entry name" value="oligo_HPY"/>
    <property type="match status" value="1"/>
</dbReference>
<evidence type="ECO:0000313" key="8">
    <source>
        <dbReference type="Proteomes" id="UP000305888"/>
    </source>
</evidence>
<evidence type="ECO:0000313" key="7">
    <source>
        <dbReference type="EMBL" id="QDL91344.1"/>
    </source>
</evidence>
<keyword evidence="8" id="KW-1185">Reference proteome</keyword>
<dbReference type="NCBIfam" id="TIGR01727">
    <property type="entry name" value="oligo_HPY"/>
    <property type="match status" value="1"/>
</dbReference>
<dbReference type="OrthoDB" id="9802264at2"/>
<dbReference type="GO" id="GO:0055085">
    <property type="term" value="P:transmembrane transport"/>
    <property type="evidence" value="ECO:0007669"/>
    <property type="project" value="UniProtKB-ARBA"/>
</dbReference>
<dbReference type="GO" id="GO:0015833">
    <property type="term" value="P:peptide transport"/>
    <property type="evidence" value="ECO:0007669"/>
    <property type="project" value="InterPro"/>
</dbReference>
<dbReference type="InterPro" id="IPR013563">
    <property type="entry name" value="Oligopep_ABC_C"/>
</dbReference>